<evidence type="ECO:0000313" key="1">
    <source>
        <dbReference type="EMBL" id="WMC90987.1"/>
    </source>
</evidence>
<gene>
    <name evidence="1" type="ORF">P7W03_35700</name>
</gene>
<dbReference type="GeneID" id="90947497"/>
<dbReference type="RefSeq" id="WP_306693658.1">
    <property type="nucleotide sequence ID" value="NZ_CP121272.1"/>
</dbReference>
<name>A0AAX3ZUW6_STRRO</name>
<keyword evidence="1" id="KW-0614">Plasmid</keyword>
<accession>A0AAX3ZUW6</accession>
<dbReference type="EMBL" id="CP121272">
    <property type="protein sequence ID" value="WMC90987.1"/>
    <property type="molecule type" value="Genomic_DNA"/>
</dbReference>
<protein>
    <submittedName>
        <fullName evidence="1">Uncharacterized protein</fullName>
    </submittedName>
</protein>
<sequence>MSDPLYQRYLDGLDAYRRHTCTPPECTNHSRCPEAQRLWDQFTRAQDTYLKRQRSQRNR</sequence>
<proteinExistence type="predicted"/>
<geneLocation type="plasmid" evidence="1 2">
    <name>unnamed</name>
</geneLocation>
<reference evidence="1" key="1">
    <citation type="submission" date="2023-03" db="EMBL/GenBank/DDBJ databases">
        <title>Borrelidin-producing and root-colonizing Streptomyces rochei is a potent biopesticide for soil-borne oomycete-caused plant diseases.</title>
        <authorList>
            <person name="Zhou D."/>
            <person name="Wang X."/>
            <person name="Navarro-Munoz J.C."/>
            <person name="Li W."/>
            <person name="Li J."/>
            <person name="Jiu M."/>
            <person name="Deng S."/>
            <person name="Ye Y."/>
            <person name="Daly P."/>
            <person name="Wei L."/>
        </authorList>
    </citation>
    <scope>NUCLEOTIDE SEQUENCE</scope>
    <source>
        <strain evidence="1">JK1</strain>
        <plasmid evidence="1">unnamed</plasmid>
    </source>
</reference>
<organism evidence="1 2">
    <name type="scientific">Streptomyces rochei</name>
    <name type="common">Streptomyces parvullus</name>
    <dbReference type="NCBI Taxonomy" id="1928"/>
    <lineage>
        <taxon>Bacteria</taxon>
        <taxon>Bacillati</taxon>
        <taxon>Actinomycetota</taxon>
        <taxon>Actinomycetes</taxon>
        <taxon>Kitasatosporales</taxon>
        <taxon>Streptomycetaceae</taxon>
        <taxon>Streptomyces</taxon>
        <taxon>Streptomyces rochei group</taxon>
    </lineage>
</organism>
<evidence type="ECO:0000313" key="2">
    <source>
        <dbReference type="Proteomes" id="UP001231701"/>
    </source>
</evidence>
<dbReference type="AlphaFoldDB" id="A0AAX3ZUW6"/>
<dbReference type="Proteomes" id="UP001231701">
    <property type="component" value="Plasmid unnamed"/>
</dbReference>